<name>A0AAV8Y1S1_9CUCU</name>
<protein>
    <recommendedName>
        <fullName evidence="1">PiggyBac transposable element-derived protein domain-containing protein</fullName>
    </recommendedName>
</protein>
<gene>
    <name evidence="2" type="ORF">NQ314_009479</name>
</gene>
<evidence type="ECO:0000313" key="2">
    <source>
        <dbReference type="EMBL" id="KAJ8944454.1"/>
    </source>
</evidence>
<dbReference type="Proteomes" id="UP001162156">
    <property type="component" value="Unassembled WGS sequence"/>
</dbReference>
<sequence length="119" mass="13777">MKKNIAAAISFIFNKFVKNCQRSFDLGRHGCVDEMMINFRRCYKFKKYMPNKPDKYGIKLLSLTDATTSYSNGYIYTAKDSDSTPLLEEEKKLQKPTQAVVRLCKLLQNNSHRIIIADN</sequence>
<proteinExistence type="predicted"/>
<dbReference type="PANTHER" id="PTHR46599">
    <property type="entry name" value="PIGGYBAC TRANSPOSABLE ELEMENT-DERIVED PROTEIN 4"/>
    <property type="match status" value="1"/>
</dbReference>
<dbReference type="Pfam" id="PF13843">
    <property type="entry name" value="DDE_Tnp_1_7"/>
    <property type="match status" value="1"/>
</dbReference>
<dbReference type="PANTHER" id="PTHR46599:SF6">
    <property type="entry name" value="DUAL SPECIFICITY PHOSPHATASE 26"/>
    <property type="match status" value="1"/>
</dbReference>
<evidence type="ECO:0000259" key="1">
    <source>
        <dbReference type="Pfam" id="PF13843"/>
    </source>
</evidence>
<accession>A0AAV8Y1S1</accession>
<dbReference type="EMBL" id="JANEYF010002593">
    <property type="protein sequence ID" value="KAJ8944454.1"/>
    <property type="molecule type" value="Genomic_DNA"/>
</dbReference>
<dbReference type="AlphaFoldDB" id="A0AAV8Y1S1"/>
<feature type="domain" description="PiggyBac transposable element-derived protein" evidence="1">
    <location>
        <begin position="7"/>
        <end position="119"/>
    </location>
</feature>
<evidence type="ECO:0000313" key="3">
    <source>
        <dbReference type="Proteomes" id="UP001162156"/>
    </source>
</evidence>
<reference evidence="2" key="1">
    <citation type="journal article" date="2023" name="Insect Mol. Biol.">
        <title>Genome sequencing provides insights into the evolution of gene families encoding plant cell wall-degrading enzymes in longhorned beetles.</title>
        <authorList>
            <person name="Shin N.R."/>
            <person name="Okamura Y."/>
            <person name="Kirsch R."/>
            <person name="Pauchet Y."/>
        </authorList>
    </citation>
    <scope>NUCLEOTIDE SEQUENCE</scope>
    <source>
        <strain evidence="2">RBIC_L_NR</strain>
    </source>
</reference>
<organism evidence="2 3">
    <name type="scientific">Rhamnusium bicolor</name>
    <dbReference type="NCBI Taxonomy" id="1586634"/>
    <lineage>
        <taxon>Eukaryota</taxon>
        <taxon>Metazoa</taxon>
        <taxon>Ecdysozoa</taxon>
        <taxon>Arthropoda</taxon>
        <taxon>Hexapoda</taxon>
        <taxon>Insecta</taxon>
        <taxon>Pterygota</taxon>
        <taxon>Neoptera</taxon>
        <taxon>Endopterygota</taxon>
        <taxon>Coleoptera</taxon>
        <taxon>Polyphaga</taxon>
        <taxon>Cucujiformia</taxon>
        <taxon>Chrysomeloidea</taxon>
        <taxon>Cerambycidae</taxon>
        <taxon>Lepturinae</taxon>
        <taxon>Rhagiini</taxon>
        <taxon>Rhamnusium</taxon>
    </lineage>
</organism>
<comment type="caution">
    <text evidence="2">The sequence shown here is derived from an EMBL/GenBank/DDBJ whole genome shotgun (WGS) entry which is preliminary data.</text>
</comment>
<dbReference type="InterPro" id="IPR029526">
    <property type="entry name" value="PGBD"/>
</dbReference>
<keyword evidence="3" id="KW-1185">Reference proteome</keyword>